<evidence type="ECO:0000256" key="1">
    <source>
        <dbReference type="ARBA" id="ARBA00023125"/>
    </source>
</evidence>
<dbReference type="OrthoDB" id="6684185at2"/>
<accession>A0A3N6MN50</accession>
<proteinExistence type="predicted"/>
<organism evidence="5 6">
    <name type="scientific">Paraburkholderia dinghuensis</name>
    <dbReference type="NCBI Taxonomy" id="2305225"/>
    <lineage>
        <taxon>Bacteria</taxon>
        <taxon>Pseudomonadati</taxon>
        <taxon>Pseudomonadota</taxon>
        <taxon>Betaproteobacteria</taxon>
        <taxon>Burkholderiales</taxon>
        <taxon>Burkholderiaceae</taxon>
        <taxon>Paraburkholderia</taxon>
    </lineage>
</organism>
<dbReference type="InterPro" id="IPR050109">
    <property type="entry name" value="HTH-type_TetR-like_transc_reg"/>
</dbReference>
<feature type="domain" description="HTH tetR-type" evidence="4">
    <location>
        <begin position="20"/>
        <end position="80"/>
    </location>
</feature>
<dbReference type="InterPro" id="IPR009057">
    <property type="entry name" value="Homeodomain-like_sf"/>
</dbReference>
<feature type="region of interest" description="Disordered" evidence="3">
    <location>
        <begin position="212"/>
        <end position="238"/>
    </location>
</feature>
<evidence type="ECO:0000259" key="4">
    <source>
        <dbReference type="PROSITE" id="PS50977"/>
    </source>
</evidence>
<name>A0A3N6MN50_9BURK</name>
<dbReference type="Pfam" id="PF00440">
    <property type="entry name" value="TetR_N"/>
    <property type="match status" value="1"/>
</dbReference>
<dbReference type="EMBL" id="RQIS01000011">
    <property type="protein sequence ID" value="RQH04968.1"/>
    <property type="molecule type" value="Genomic_DNA"/>
</dbReference>
<keyword evidence="6" id="KW-1185">Reference proteome</keyword>
<protein>
    <submittedName>
        <fullName evidence="5">TetR/AcrR family transcriptional regulator</fullName>
    </submittedName>
</protein>
<dbReference type="PROSITE" id="PS50977">
    <property type="entry name" value="HTH_TETR_2"/>
    <property type="match status" value="1"/>
</dbReference>
<feature type="DNA-binding region" description="H-T-H motif" evidence="2">
    <location>
        <begin position="43"/>
        <end position="62"/>
    </location>
</feature>
<dbReference type="SUPFAM" id="SSF46689">
    <property type="entry name" value="Homeodomain-like"/>
    <property type="match status" value="1"/>
</dbReference>
<sequence length="238" mass="26678">MHPDNLFIPPRRLTREERRQQTDAALRQAAVREFATCGVAGTSAERIAEAAGFTRGAFYANYENKQALLLDLIREKFTAEIKNWLELAESAIGLEDLLVILNDRTRLFDPDGVWPLIAAEINLYAQRDAEFAASYRQYHGQVLDGFERIITKLFWRGGKRPPLPVGELAEAMLTLYRSTRLPVEDTPESHPTFFSPELLIVILRGLIAVAPPADSERADSSGPTAEGEKGKRRAKKTD</sequence>
<reference evidence="5 6" key="1">
    <citation type="submission" date="2018-11" db="EMBL/GenBank/DDBJ databases">
        <title>Paraburkholderia sp. DHOA04, isolated from soil.</title>
        <authorList>
            <person name="Gao Z.-H."/>
            <person name="Qiu L.-H."/>
            <person name="Fu J.-C."/>
        </authorList>
    </citation>
    <scope>NUCLEOTIDE SEQUENCE [LARGE SCALE GENOMIC DNA]</scope>
    <source>
        <strain evidence="5 6">DHOA04</strain>
    </source>
</reference>
<dbReference type="InterPro" id="IPR001647">
    <property type="entry name" value="HTH_TetR"/>
</dbReference>
<dbReference type="GO" id="GO:0003700">
    <property type="term" value="F:DNA-binding transcription factor activity"/>
    <property type="evidence" value="ECO:0007669"/>
    <property type="project" value="TreeGrafter"/>
</dbReference>
<comment type="caution">
    <text evidence="5">The sequence shown here is derived from an EMBL/GenBank/DDBJ whole genome shotgun (WGS) entry which is preliminary data.</text>
</comment>
<evidence type="ECO:0000313" key="6">
    <source>
        <dbReference type="Proteomes" id="UP000272778"/>
    </source>
</evidence>
<dbReference type="PANTHER" id="PTHR30055:SF226">
    <property type="entry name" value="HTH-TYPE TRANSCRIPTIONAL REGULATOR PKSA"/>
    <property type="match status" value="1"/>
</dbReference>
<evidence type="ECO:0000313" key="5">
    <source>
        <dbReference type="EMBL" id="RQH04968.1"/>
    </source>
</evidence>
<dbReference type="PANTHER" id="PTHR30055">
    <property type="entry name" value="HTH-TYPE TRANSCRIPTIONAL REGULATOR RUTR"/>
    <property type="match status" value="1"/>
</dbReference>
<dbReference type="Gene3D" id="1.10.357.10">
    <property type="entry name" value="Tetracycline Repressor, domain 2"/>
    <property type="match status" value="1"/>
</dbReference>
<dbReference type="AlphaFoldDB" id="A0A3N6MN50"/>
<dbReference type="Proteomes" id="UP000272778">
    <property type="component" value="Unassembled WGS sequence"/>
</dbReference>
<dbReference type="GO" id="GO:0000976">
    <property type="term" value="F:transcription cis-regulatory region binding"/>
    <property type="evidence" value="ECO:0007669"/>
    <property type="project" value="TreeGrafter"/>
</dbReference>
<evidence type="ECO:0000256" key="2">
    <source>
        <dbReference type="PROSITE-ProRule" id="PRU00335"/>
    </source>
</evidence>
<dbReference type="RefSeq" id="WP_124152103.1">
    <property type="nucleotide sequence ID" value="NZ_RQIS01000011.1"/>
</dbReference>
<gene>
    <name evidence="5" type="ORF">D1Y85_16270</name>
</gene>
<evidence type="ECO:0000256" key="3">
    <source>
        <dbReference type="SAM" id="MobiDB-lite"/>
    </source>
</evidence>
<keyword evidence="1 2" id="KW-0238">DNA-binding</keyword>